<dbReference type="EMBL" id="VIBQ01000012">
    <property type="protein sequence ID" value="KAB8342947.1"/>
    <property type="molecule type" value="Genomic_DNA"/>
</dbReference>
<comment type="caution">
    <text evidence="2">The sequence shown here is derived from an EMBL/GenBank/DDBJ whole genome shotgun (WGS) entry which is preliminary data.</text>
</comment>
<evidence type="ECO:0000313" key="3">
    <source>
        <dbReference type="Proteomes" id="UP000327013"/>
    </source>
</evidence>
<dbReference type="AlphaFoldDB" id="A0A5N6KSJ8"/>
<accession>A0A5N6KSJ8</accession>
<organism evidence="2 3">
    <name type="scientific">Carpinus fangiana</name>
    <dbReference type="NCBI Taxonomy" id="176857"/>
    <lineage>
        <taxon>Eukaryota</taxon>
        <taxon>Viridiplantae</taxon>
        <taxon>Streptophyta</taxon>
        <taxon>Embryophyta</taxon>
        <taxon>Tracheophyta</taxon>
        <taxon>Spermatophyta</taxon>
        <taxon>Magnoliopsida</taxon>
        <taxon>eudicotyledons</taxon>
        <taxon>Gunneridae</taxon>
        <taxon>Pentapetalae</taxon>
        <taxon>rosids</taxon>
        <taxon>fabids</taxon>
        <taxon>Fagales</taxon>
        <taxon>Betulaceae</taxon>
        <taxon>Carpinus</taxon>
    </lineage>
</organism>
<name>A0A5N6KSJ8_9ROSI</name>
<evidence type="ECO:0000256" key="1">
    <source>
        <dbReference type="ARBA" id="ARBA00004906"/>
    </source>
</evidence>
<proteinExistence type="predicted"/>
<dbReference type="Proteomes" id="UP000327013">
    <property type="component" value="Unassembled WGS sequence"/>
</dbReference>
<keyword evidence="3" id="KW-1185">Reference proteome</keyword>
<comment type="pathway">
    <text evidence="1">Protein modification; protein ubiquitination.</text>
</comment>
<dbReference type="Gene3D" id="3.30.710.10">
    <property type="entry name" value="Potassium Channel Kv1.1, Chain A"/>
    <property type="match status" value="1"/>
</dbReference>
<dbReference type="InterPro" id="IPR011333">
    <property type="entry name" value="SKP1/BTB/POZ_sf"/>
</dbReference>
<evidence type="ECO:0000313" key="2">
    <source>
        <dbReference type="EMBL" id="KAB8342947.1"/>
    </source>
</evidence>
<dbReference type="OrthoDB" id="194443at2759"/>
<reference evidence="2 3" key="1">
    <citation type="submission" date="2019-06" db="EMBL/GenBank/DDBJ databases">
        <title>A chromosomal-level reference genome of Carpinus fangiana (Coryloideae, Betulaceae).</title>
        <authorList>
            <person name="Yang X."/>
            <person name="Wang Z."/>
            <person name="Zhang L."/>
            <person name="Hao G."/>
            <person name="Liu J."/>
            <person name="Yang Y."/>
        </authorList>
    </citation>
    <scope>NUCLEOTIDE SEQUENCE [LARGE SCALE GENOMIC DNA]</scope>
    <source>
        <strain evidence="2">Cfa_2016G</strain>
        <tissue evidence="2">Leaf</tissue>
    </source>
</reference>
<protein>
    <submittedName>
        <fullName evidence="2">Uncharacterized protein</fullName>
    </submittedName>
</protein>
<sequence length="265" mass="29494">MLGRFPVVLADPIKTEIIPTTNANEAQETSSTPGICRPKVFPDFTFNHAGYLNKSFALPTKLLMTASPFFRSGAPVADSTSGKAHPFAFDQPFLLKSPPFPDIDKFTFPLLQEWLHGKDLPGPNNWRSMTNYLSLYVLAMQFQIEPLKNKTMDLIRAYYRREDMSAPGWRLDYIYANTDGPNLMRAFLVYTAVARAIRQTSSGQATGISNSIQKCLKAGGDLAADYAAALVTLAVQPGMDVRIGNSCNWHEHQASRECLNTIPRR</sequence>
<gene>
    <name evidence="2" type="ORF">FH972_022543</name>
</gene>